<proteinExistence type="inferred from homology"/>
<dbReference type="InterPro" id="IPR002403">
    <property type="entry name" value="Cyt_P450_E_grp-IV"/>
</dbReference>
<keyword evidence="6 10" id="KW-0560">Oxidoreductase</keyword>
<feature type="transmembrane region" description="Helical" evidence="11">
    <location>
        <begin position="26"/>
        <end position="44"/>
    </location>
</feature>
<comment type="cofactor">
    <cofactor evidence="1 9">
        <name>heme</name>
        <dbReference type="ChEBI" id="CHEBI:30413"/>
    </cofactor>
</comment>
<dbReference type="EMBL" id="KV419422">
    <property type="protein sequence ID" value="KZS90315.1"/>
    <property type="molecule type" value="Genomic_DNA"/>
</dbReference>
<name>A0A164R7G6_9AGAM</name>
<dbReference type="OrthoDB" id="1470350at2759"/>
<evidence type="ECO:0000256" key="10">
    <source>
        <dbReference type="RuleBase" id="RU000461"/>
    </source>
</evidence>
<feature type="signal peptide" evidence="12">
    <location>
        <begin position="1"/>
        <end position="16"/>
    </location>
</feature>
<dbReference type="PROSITE" id="PS00086">
    <property type="entry name" value="CYTOCHROME_P450"/>
    <property type="match status" value="1"/>
</dbReference>
<keyword evidence="11" id="KW-0812">Transmembrane</keyword>
<dbReference type="PRINTS" id="PR00465">
    <property type="entry name" value="EP450IV"/>
</dbReference>
<sequence>MSIYSLVFLLFELATTQPATMFSSLMFPVLFALLFTTHIIWRRFSSIRTLRSLPGPALTHWIWGNEMELHSSLPGETYAYWSKIYGQVFKFWGVFGTQVICVTDRVAVAQILASERFRFPKPAGARAWFKSISGKGILYVEDKEEHARQRKMIAPAMNFQATKAITPKLFDCAKELADSWELCTKTDADSVAEIDAAWWATRYSLDTIGKAGFSWNLSSMTKGHHLAATLDSLTNTEGGFAAFAMRALVWAFPSVLQIPSAKGKMIQEARLQLRNVSQKLWNDSKNMDKDGDKSLLTLMQEADDLDDEQAVTHMATLISAAFETVSASISWVLYEIAQHPEIQEKLREEVSTDEDPDFDTLHSKFPLLDAVYKETLRLHSPVLELHHVSSKTQTLRLGAPLQGSTKNEILVPKGTVLVVPVSVIQTDPEVWGPDAEHWKPERWLGKRDQDLHGKADFLAFSMGPRVCPGRLFAEAEIKASCLINVLIIVLLRMFSFECVQPIEPFQSFVVRTKVVGDKTSSLPLKIKRL</sequence>
<dbReference type="SUPFAM" id="SSF48264">
    <property type="entry name" value="Cytochrome P450"/>
    <property type="match status" value="1"/>
</dbReference>
<dbReference type="GO" id="GO:0004497">
    <property type="term" value="F:monooxygenase activity"/>
    <property type="evidence" value="ECO:0007669"/>
    <property type="project" value="UniProtKB-KW"/>
</dbReference>
<dbReference type="PANTHER" id="PTHR24305:SF166">
    <property type="entry name" value="CYTOCHROME P450 12A4, MITOCHONDRIAL-RELATED"/>
    <property type="match status" value="1"/>
</dbReference>
<keyword evidence="7 9" id="KW-0408">Iron</keyword>
<feature type="chain" id="PRO_5007852824" evidence="12">
    <location>
        <begin position="17"/>
        <end position="529"/>
    </location>
</feature>
<evidence type="ECO:0000256" key="11">
    <source>
        <dbReference type="SAM" id="Phobius"/>
    </source>
</evidence>
<evidence type="ECO:0000256" key="6">
    <source>
        <dbReference type="ARBA" id="ARBA00023002"/>
    </source>
</evidence>
<evidence type="ECO:0000256" key="2">
    <source>
        <dbReference type="ARBA" id="ARBA00005179"/>
    </source>
</evidence>
<gene>
    <name evidence="13" type="ORF">SISNIDRAFT_479499</name>
</gene>
<keyword evidence="14" id="KW-1185">Reference proteome</keyword>
<comment type="pathway">
    <text evidence="2">Secondary metabolite biosynthesis.</text>
</comment>
<evidence type="ECO:0000256" key="8">
    <source>
        <dbReference type="ARBA" id="ARBA00023033"/>
    </source>
</evidence>
<feature type="binding site" description="axial binding residue" evidence="9">
    <location>
        <position position="467"/>
    </location>
    <ligand>
        <name>heme</name>
        <dbReference type="ChEBI" id="CHEBI:30413"/>
    </ligand>
    <ligandPart>
        <name>Fe</name>
        <dbReference type="ChEBI" id="CHEBI:18248"/>
    </ligandPart>
</feature>
<evidence type="ECO:0000256" key="4">
    <source>
        <dbReference type="ARBA" id="ARBA00022617"/>
    </source>
</evidence>
<dbReference type="Pfam" id="PF00067">
    <property type="entry name" value="p450"/>
    <property type="match status" value="1"/>
</dbReference>
<evidence type="ECO:0000256" key="7">
    <source>
        <dbReference type="ARBA" id="ARBA00023004"/>
    </source>
</evidence>
<dbReference type="InterPro" id="IPR001128">
    <property type="entry name" value="Cyt_P450"/>
</dbReference>
<evidence type="ECO:0000256" key="5">
    <source>
        <dbReference type="ARBA" id="ARBA00022723"/>
    </source>
</evidence>
<accession>A0A164R7G6</accession>
<dbReference type="STRING" id="1314777.A0A164R7G6"/>
<dbReference type="InterPro" id="IPR050121">
    <property type="entry name" value="Cytochrome_P450_monoxygenase"/>
</dbReference>
<dbReference type="GO" id="GO:0016705">
    <property type="term" value="F:oxidoreductase activity, acting on paired donors, with incorporation or reduction of molecular oxygen"/>
    <property type="evidence" value="ECO:0007669"/>
    <property type="project" value="InterPro"/>
</dbReference>
<dbReference type="InterPro" id="IPR036396">
    <property type="entry name" value="Cyt_P450_sf"/>
</dbReference>
<keyword evidence="8 10" id="KW-0503">Monooxygenase</keyword>
<evidence type="ECO:0000256" key="1">
    <source>
        <dbReference type="ARBA" id="ARBA00001971"/>
    </source>
</evidence>
<reference evidence="13 14" key="1">
    <citation type="journal article" date="2016" name="Mol. Biol. Evol.">
        <title>Comparative Genomics of Early-Diverging Mushroom-Forming Fungi Provides Insights into the Origins of Lignocellulose Decay Capabilities.</title>
        <authorList>
            <person name="Nagy L.G."/>
            <person name="Riley R."/>
            <person name="Tritt A."/>
            <person name="Adam C."/>
            <person name="Daum C."/>
            <person name="Floudas D."/>
            <person name="Sun H."/>
            <person name="Yadav J.S."/>
            <person name="Pangilinan J."/>
            <person name="Larsson K.H."/>
            <person name="Matsuura K."/>
            <person name="Barry K."/>
            <person name="Labutti K."/>
            <person name="Kuo R."/>
            <person name="Ohm R.A."/>
            <person name="Bhattacharya S.S."/>
            <person name="Shirouzu T."/>
            <person name="Yoshinaga Y."/>
            <person name="Martin F.M."/>
            <person name="Grigoriev I.V."/>
            <person name="Hibbett D.S."/>
        </authorList>
    </citation>
    <scope>NUCLEOTIDE SEQUENCE [LARGE SCALE GENOMIC DNA]</scope>
    <source>
        <strain evidence="13 14">HHB9708</strain>
    </source>
</reference>
<organism evidence="13 14">
    <name type="scientific">Sistotremastrum niveocremeum HHB9708</name>
    <dbReference type="NCBI Taxonomy" id="1314777"/>
    <lineage>
        <taxon>Eukaryota</taxon>
        <taxon>Fungi</taxon>
        <taxon>Dikarya</taxon>
        <taxon>Basidiomycota</taxon>
        <taxon>Agaricomycotina</taxon>
        <taxon>Agaricomycetes</taxon>
        <taxon>Sistotremastrales</taxon>
        <taxon>Sistotremastraceae</taxon>
        <taxon>Sertulicium</taxon>
        <taxon>Sertulicium niveocremeum</taxon>
    </lineage>
</organism>
<keyword evidence="11" id="KW-1133">Transmembrane helix</keyword>
<dbReference type="Proteomes" id="UP000076722">
    <property type="component" value="Unassembled WGS sequence"/>
</dbReference>
<evidence type="ECO:0000256" key="9">
    <source>
        <dbReference type="PIRSR" id="PIRSR602403-1"/>
    </source>
</evidence>
<evidence type="ECO:0000313" key="14">
    <source>
        <dbReference type="Proteomes" id="UP000076722"/>
    </source>
</evidence>
<dbReference type="GO" id="GO:0005506">
    <property type="term" value="F:iron ion binding"/>
    <property type="evidence" value="ECO:0007669"/>
    <property type="project" value="InterPro"/>
</dbReference>
<keyword evidence="12" id="KW-0732">Signal</keyword>
<evidence type="ECO:0000256" key="3">
    <source>
        <dbReference type="ARBA" id="ARBA00010617"/>
    </source>
</evidence>
<keyword evidence="4 9" id="KW-0349">Heme</keyword>
<evidence type="ECO:0000256" key="12">
    <source>
        <dbReference type="SAM" id="SignalP"/>
    </source>
</evidence>
<dbReference type="PANTHER" id="PTHR24305">
    <property type="entry name" value="CYTOCHROME P450"/>
    <property type="match status" value="1"/>
</dbReference>
<keyword evidence="11" id="KW-0472">Membrane</keyword>
<dbReference type="Gene3D" id="1.10.630.10">
    <property type="entry name" value="Cytochrome P450"/>
    <property type="match status" value="1"/>
</dbReference>
<dbReference type="GO" id="GO:0020037">
    <property type="term" value="F:heme binding"/>
    <property type="evidence" value="ECO:0007669"/>
    <property type="project" value="InterPro"/>
</dbReference>
<evidence type="ECO:0000313" key="13">
    <source>
        <dbReference type="EMBL" id="KZS90315.1"/>
    </source>
</evidence>
<protein>
    <submittedName>
        <fullName evidence="13">Cytochrome P450</fullName>
    </submittedName>
</protein>
<dbReference type="InterPro" id="IPR017972">
    <property type="entry name" value="Cyt_P450_CS"/>
</dbReference>
<comment type="similarity">
    <text evidence="3 10">Belongs to the cytochrome P450 family.</text>
</comment>
<dbReference type="PRINTS" id="PR00385">
    <property type="entry name" value="P450"/>
</dbReference>
<dbReference type="AlphaFoldDB" id="A0A164R7G6"/>
<keyword evidence="5 9" id="KW-0479">Metal-binding</keyword>